<reference evidence="2 3" key="1">
    <citation type="submission" date="2019-12" db="EMBL/GenBank/DDBJ databases">
        <title>A sheep strain of Anaplasma phagocytophilum contains multiple genomes.</title>
        <authorList>
            <person name="Barbet A.F."/>
            <person name="Crosby F.L."/>
            <person name="Eskeland S."/>
            <person name="Stuen S."/>
            <person name="Granquist E.G."/>
            <person name="Munderloh U.G."/>
        </authorList>
    </citation>
    <scope>NUCLEOTIDE SEQUENCE [LARGE SCALE GENOMIC DNA]</scope>
    <source>
        <strain evidence="2 3">Norway Variant 1</strain>
    </source>
</reference>
<feature type="compositionally biased region" description="Low complexity" evidence="1">
    <location>
        <begin position="139"/>
        <end position="152"/>
    </location>
</feature>
<organism evidence="2 3">
    <name type="scientific">Anaplasma phagocytophilum str. Norway variant1</name>
    <dbReference type="NCBI Taxonomy" id="1392506"/>
    <lineage>
        <taxon>Bacteria</taxon>
        <taxon>Pseudomonadati</taxon>
        <taxon>Pseudomonadota</taxon>
        <taxon>Alphaproteobacteria</taxon>
        <taxon>Rickettsiales</taxon>
        <taxon>Anaplasmataceae</taxon>
        <taxon>Anaplasma</taxon>
        <taxon>phagocytophilum group</taxon>
    </lineage>
</organism>
<feature type="compositionally biased region" description="Low complexity" evidence="1">
    <location>
        <begin position="193"/>
        <end position="206"/>
    </location>
</feature>
<feature type="compositionally biased region" description="Low complexity" evidence="1">
    <location>
        <begin position="250"/>
        <end position="259"/>
    </location>
</feature>
<evidence type="ECO:0000256" key="1">
    <source>
        <dbReference type="SAM" id="MobiDB-lite"/>
    </source>
</evidence>
<evidence type="ECO:0000313" key="3">
    <source>
        <dbReference type="Proteomes" id="UP000510938"/>
    </source>
</evidence>
<name>A0A7H9DZ75_ANAPH</name>
<protein>
    <submittedName>
        <fullName evidence="2">Uncharacterized protein</fullName>
    </submittedName>
</protein>
<dbReference type="Proteomes" id="UP000510938">
    <property type="component" value="Chromosome"/>
</dbReference>
<feature type="region of interest" description="Disordered" evidence="1">
    <location>
        <begin position="1"/>
        <end position="23"/>
    </location>
</feature>
<accession>A0A7H9DZ75</accession>
<proteinExistence type="predicted"/>
<dbReference type="RefSeq" id="WP_180843406.1">
    <property type="nucleotide sequence ID" value="NZ_CP046639.1"/>
</dbReference>
<dbReference type="EMBL" id="CP046639">
    <property type="protein sequence ID" value="QLL66835.1"/>
    <property type="molecule type" value="Genomic_DNA"/>
</dbReference>
<sequence>MHPGSGDNRRLNTQRNVSGRVSSSSYISDEVFEQIDVLNVESSSVNRNANSRRGAVSERGSYIQSYVFRAFRRLFSRHRSAAQTPIDSEKPREARKGKKGHDTSSSPGLCCIPSSQGRRRTSSGATTTRLLRSKTDTESSGTTRSKSTVSSSESRDASLAQRLCCIPSSQGRRRTSSGTTTTRLLRSKTDTESSGTTRSKSTVSSSESRDASLAQRLCCIPSSQERRRESSRTTTTRLLGSKTDTESSRTTRSKSAASSGQKSVDYRKEESDDLDDAVLAAAECGNGIPPIVPDSAPCGSSSFILAPGSFPGYSSAPSMGVVAARIQGIPLHNSSDTLRALRVLHNTVKRLAATASADMCDESDVTSTRGLCCIPSSQGKRKVSSEATKVELPDSKISPKNESSERIYSYVSDSSEKSVYSHKYLPFSERSTELEVFGECDIPTDFLRGRYSSTIEEVESENEGPDTLSERRVRALERSVHNALSSCRLRRLHRADPVTHKHLVQALCPLLELARTEIEKSDSQPTKRLIDVENIITQLGDCLTIMQSSQKGRALRDTEYTDSANIRRVLFLLAGVLADTAFPVSPAVEREFAQCANMCSSIAGILREDTDVYVRTVLAELVIRKLSRTISKFRASIGRYAPLGSDPLLECNVHILCKLEGLLERAFKNYLEQRTDIHELSEDLSPLEKAEYSILNILNAVAYLDASEEIYRTDRQRSVQPLSKRFIKNKLYCSMGVGAAHGAVLELWKCCKTEDYSAAAMHEIDSSISRAVSNLEYAMDRMSATLLPSPNIPACVHSMLSNASLCMQRAMCLVDDTVQSVHPWGDEERALLPLLPGECHPDMLLSMDRPAYRGARPMYGEAGERFARLPSSEIASPLPSPLAPENALTALSGCFFPSMH</sequence>
<feature type="region of interest" description="Disordered" evidence="1">
    <location>
        <begin position="79"/>
        <end position="271"/>
    </location>
</feature>
<dbReference type="AlphaFoldDB" id="A0A7H9DZ75"/>
<evidence type="ECO:0000313" key="2">
    <source>
        <dbReference type="EMBL" id="QLL66835.1"/>
    </source>
</evidence>
<gene>
    <name evidence="2" type="ORF">O998_03460</name>
</gene>